<keyword evidence="2" id="KW-1185">Reference proteome</keyword>
<protein>
    <submittedName>
        <fullName evidence="3">MAR-binding filament-like protein 1-1</fullName>
    </submittedName>
</protein>
<dbReference type="Proteomes" id="UP000695000">
    <property type="component" value="Unplaced"/>
</dbReference>
<feature type="coiled-coil region" evidence="1">
    <location>
        <begin position="68"/>
        <end position="176"/>
    </location>
</feature>
<feature type="coiled-coil region" evidence="1">
    <location>
        <begin position="332"/>
        <end position="373"/>
    </location>
</feature>
<sequence length="494" mass="57761">MKVGDDLNLGNNFIFDIPKDVIFPSELNKFLKDKVEFELFVNRSPTVFYLVHENGRLKKNLCDSESELKQSKDQVSKLILKVERLESSDNIVPVRSKIVELSRKLRDKSSEFEALRSKCAKFEQELVKVEQDNKKQIFVEKTVEPSKPINDLISELKTAQEKLNNSNSKLFEEKNANLKLKHELKLANKLLQEEIGDGFESVQQITNNVGWKGRAQIVMDLQKKCNDLREKLKSNQDKDCAKSADSANQKKTLLENRLDKLSKDHGALLQETGELKRKLELARSRYKSLETECTIWKTKFNSTSEQIERDRELITNLSAQNAISQSNQSELLKKKDLYVDKVQIEMKELKRELKKERCKVENLERDLNDRETKNDPRVLNRLEAERMRLLELTNVSSKRLNEERDARSNLENLYRRERQRAAKLEAKIARLQLEDDRCSYASKYSNLSENALQCKLELAEEQVKALQTKLEIEKRERDFDLQEFTRILKGCEYQ</sequence>
<name>A0ABM1NB96_NICVS</name>
<dbReference type="PANTHER" id="PTHR31935:SF1">
    <property type="entry name" value="COILED-COIL DOMAIN-CONTAINING PROTEIN 13"/>
    <property type="match status" value="1"/>
</dbReference>
<accession>A0ABM1NB96</accession>
<feature type="coiled-coil region" evidence="1">
    <location>
        <begin position="400"/>
        <end position="476"/>
    </location>
</feature>
<keyword evidence="1" id="KW-0175">Coiled coil</keyword>
<feature type="coiled-coil region" evidence="1">
    <location>
        <begin position="218"/>
        <end position="292"/>
    </location>
</feature>
<reference evidence="3" key="1">
    <citation type="submission" date="2025-08" db="UniProtKB">
        <authorList>
            <consortium name="RefSeq"/>
        </authorList>
    </citation>
    <scope>IDENTIFICATION</scope>
    <source>
        <tissue evidence="3">Whole Larva</tissue>
    </source>
</reference>
<evidence type="ECO:0000256" key="1">
    <source>
        <dbReference type="SAM" id="Coils"/>
    </source>
</evidence>
<dbReference type="RefSeq" id="XP_017784096.1">
    <property type="nucleotide sequence ID" value="XM_017928607.1"/>
</dbReference>
<gene>
    <name evidence="3" type="primary">LOC108567889</name>
</gene>
<dbReference type="GeneID" id="108567889"/>
<evidence type="ECO:0000313" key="3">
    <source>
        <dbReference type="RefSeq" id="XP_017784096.1"/>
    </source>
</evidence>
<organism evidence="2 3">
    <name type="scientific">Nicrophorus vespilloides</name>
    <name type="common">Boreal carrion beetle</name>
    <dbReference type="NCBI Taxonomy" id="110193"/>
    <lineage>
        <taxon>Eukaryota</taxon>
        <taxon>Metazoa</taxon>
        <taxon>Ecdysozoa</taxon>
        <taxon>Arthropoda</taxon>
        <taxon>Hexapoda</taxon>
        <taxon>Insecta</taxon>
        <taxon>Pterygota</taxon>
        <taxon>Neoptera</taxon>
        <taxon>Endopterygota</taxon>
        <taxon>Coleoptera</taxon>
        <taxon>Polyphaga</taxon>
        <taxon>Staphyliniformia</taxon>
        <taxon>Silphidae</taxon>
        <taxon>Nicrophorinae</taxon>
        <taxon>Nicrophorus</taxon>
    </lineage>
</organism>
<dbReference type="PANTHER" id="PTHR31935">
    <property type="entry name" value="COILED-COIL DOMAIN-CONTAINING PROTEIN 13"/>
    <property type="match status" value="1"/>
</dbReference>
<dbReference type="InterPro" id="IPR038929">
    <property type="entry name" value="CCDC13"/>
</dbReference>
<evidence type="ECO:0000313" key="2">
    <source>
        <dbReference type="Proteomes" id="UP000695000"/>
    </source>
</evidence>
<proteinExistence type="predicted"/>